<organism evidence="2 3">
    <name type="scientific">Strongyloides venezuelensis</name>
    <name type="common">Threadworm</name>
    <dbReference type="NCBI Taxonomy" id="75913"/>
    <lineage>
        <taxon>Eukaryota</taxon>
        <taxon>Metazoa</taxon>
        <taxon>Ecdysozoa</taxon>
        <taxon>Nematoda</taxon>
        <taxon>Chromadorea</taxon>
        <taxon>Rhabditida</taxon>
        <taxon>Tylenchina</taxon>
        <taxon>Panagrolaimomorpha</taxon>
        <taxon>Strongyloidoidea</taxon>
        <taxon>Strongyloididae</taxon>
        <taxon>Strongyloides</taxon>
    </lineage>
</organism>
<dbReference type="Proteomes" id="UP000035680">
    <property type="component" value="Unassembled WGS sequence"/>
</dbReference>
<dbReference type="AlphaFoldDB" id="A0A0K0FZM0"/>
<reference evidence="3" key="2">
    <citation type="submission" date="2015-08" db="UniProtKB">
        <authorList>
            <consortium name="WormBaseParasite"/>
        </authorList>
    </citation>
    <scope>IDENTIFICATION</scope>
</reference>
<reference evidence="2" key="1">
    <citation type="submission" date="2014-07" db="EMBL/GenBank/DDBJ databases">
        <authorList>
            <person name="Martin A.A"/>
            <person name="De Silva N."/>
        </authorList>
    </citation>
    <scope>NUCLEOTIDE SEQUENCE</scope>
</reference>
<dbReference type="WBParaSite" id="SVE_1789900.1">
    <property type="protein sequence ID" value="SVE_1789900.1"/>
    <property type="gene ID" value="SVE_1789900"/>
</dbReference>
<keyword evidence="2" id="KW-1185">Reference proteome</keyword>
<evidence type="ECO:0000313" key="2">
    <source>
        <dbReference type="Proteomes" id="UP000035680"/>
    </source>
</evidence>
<sequence>MSNRINSILKQTNDGSNNLFETPKNFLKRRRVSFSRKRVVQHFDKTDLTVRFDTVTEEIDHSLSSESQTSTPKLMLSSRPKTVYATPEIQTPMRLNTTSDIFGVSPGNISVASNRSLNTPTMSATRSFFESFGNSTTANENLSDSENSNDMEISFERTPKKRPFLEMSTPKMENMPVLSPEGLRFEKENNFLMEEDNFLVVEDIFNTHQPSNGVKSLSSYKILPNSYIYRYSPLNFPRKFSTGMMDILNNSTPFRRRSLNSPKSYRINNLRRSLPEDISYSVERVSTPPGRGNISNVFDIDNIGESSLSQSFIKLSSPVRTSKNQQFVPSSPVTNVFVNDNSIVNAPPLEGSLKENKMEVDQLNASSSDSDQHFLNDSYDFVYEDVLNVNSSTDEISRNSTTLKTMSQNSTNDAKIVSTSEKVILPENPKNTNENNCDVMESHSDSISEKRSEKVASQGDQSNTLENVPTINFDKSRRNKDKIIVEKPSENLYTIVEEEENQLLEKSVDINDVMARSGELKNVYTYQLNLLKSINTASQDHESDIFNDTSGFSTDVDMSMWNRSDSITCSSIVDNGSEELETSALTDTYDSETDVKNDYFMRDVTMRTVDASFSSCEFYDVTKVSEGLDFINPITFVTYNDNYKECDDNYKLRLAISFIQSILYNESLRQPMLRDFVHGFEKSAILKHFMIKTETPIDLDDLYNRVLDLKDIGTIIDDFRRINFDIYNTEADQLEIFFDTLYEMYLLLLDHLSVNRQKQIKYNDNIYSECFKIINDMNGIKQLYDEEHKSLSDLLNYIVPKYNI</sequence>
<accession>A0A0K0FZM0</accession>
<feature type="compositionally biased region" description="Polar residues" evidence="1">
    <location>
        <begin position="458"/>
        <end position="467"/>
    </location>
</feature>
<name>A0A0K0FZM0_STRVS</name>
<dbReference type="STRING" id="75913.A0A0K0FZM0"/>
<evidence type="ECO:0000313" key="3">
    <source>
        <dbReference type="WBParaSite" id="SVE_1789900.1"/>
    </source>
</evidence>
<feature type="region of interest" description="Disordered" evidence="1">
    <location>
        <begin position="426"/>
        <end position="467"/>
    </location>
</feature>
<evidence type="ECO:0000256" key="1">
    <source>
        <dbReference type="SAM" id="MobiDB-lite"/>
    </source>
</evidence>
<protein>
    <submittedName>
        <fullName evidence="3">Spc7 domain-containing protein</fullName>
    </submittedName>
</protein>
<proteinExistence type="predicted"/>
<feature type="compositionally biased region" description="Basic and acidic residues" evidence="1">
    <location>
        <begin position="440"/>
        <end position="454"/>
    </location>
</feature>